<dbReference type="RefSeq" id="WP_307630478.1">
    <property type="nucleotide sequence ID" value="NZ_JAUSZS010000008.1"/>
</dbReference>
<accession>A0ABU0RZ03</accession>
<sequence>MSVAAGGADLDGAAVEERIARLEHDWGDLDDPGNPLGAQQFMAADAERRLLPAAERLLDDFRLNAEFVPRELGGRLLRLDALARVMRSVFRRDASLGLGYGMSSYMAAAVVWAGGSAGQRRDTAELLLSGGRMACAYPEPARGNDFLQNGLTTAPHGDGFLLDGRKEALNNASRAGSLLLFAHPRGDAGGGPSAFLIGAPEPGTPGYRPLPRRSTVGLRGCLVNGLEFTGYRLTADQLLGPPHGGAELAARAFPVIRCVGPSMALGCADTALRTAVAFARSHRSRSRASLHTPRTRAALIDAFTDLLLCDALALVATRALHLLPREGPALSAVVKYLLPTVLNEMVYDLSIVLGSESYASRGPYAVFQKAARDLPMIGLGPVGSTASRAAIVTHLGRLPRLRAPGDEEVPAALFQPFGPELPGLRPKELTRPADVDSLLGTLESTLWQASAADGGELEKSLAGYATALDAELARFRRACADLANRRGAGPGVRGYALAERYALIVAGAACLGVRRHHSGSPDDFLAGPAWAVMVLSRILRRLDPGTPEPPRLGEERLLAELLHRFDDARSYDLYATLIGR</sequence>
<dbReference type="Gene3D" id="1.20.140.10">
    <property type="entry name" value="Butyryl-CoA Dehydrogenase, subunit A, domain 3"/>
    <property type="match status" value="1"/>
</dbReference>
<comment type="cofactor">
    <cofactor evidence="1">
        <name>FAD</name>
        <dbReference type="ChEBI" id="CHEBI:57692"/>
    </cofactor>
</comment>
<evidence type="ECO:0000313" key="7">
    <source>
        <dbReference type="Proteomes" id="UP001223072"/>
    </source>
</evidence>
<dbReference type="Gene3D" id="2.40.110.10">
    <property type="entry name" value="Butyryl-CoA Dehydrogenase, subunit A, domain 2"/>
    <property type="match status" value="1"/>
</dbReference>
<dbReference type="InterPro" id="IPR046373">
    <property type="entry name" value="Acyl-CoA_Oxase/DH_mid-dom_sf"/>
</dbReference>
<keyword evidence="4" id="KW-0274">FAD</keyword>
<dbReference type="Gene3D" id="1.10.540.10">
    <property type="entry name" value="Acyl-CoA dehydrogenase/oxidase, N-terminal domain"/>
    <property type="match status" value="1"/>
</dbReference>
<dbReference type="InterPro" id="IPR009100">
    <property type="entry name" value="AcylCoA_DH/oxidase_NM_dom_sf"/>
</dbReference>
<name>A0ABU0RZ03_9ACTN</name>
<dbReference type="SUPFAM" id="SSF47203">
    <property type="entry name" value="Acyl-CoA dehydrogenase C-terminal domain-like"/>
    <property type="match status" value="1"/>
</dbReference>
<dbReference type="EMBL" id="JAUSZS010000008">
    <property type="protein sequence ID" value="MDQ0937191.1"/>
    <property type="molecule type" value="Genomic_DNA"/>
</dbReference>
<reference evidence="6 7" key="1">
    <citation type="submission" date="2023-07" db="EMBL/GenBank/DDBJ databases">
        <title>Comparative genomics of wheat-associated soil bacteria to identify genetic determinants of phenazine resistance.</title>
        <authorList>
            <person name="Mouncey N."/>
        </authorList>
    </citation>
    <scope>NUCLEOTIDE SEQUENCE [LARGE SCALE GENOMIC DNA]</scope>
    <source>
        <strain evidence="6 7">W2I16</strain>
    </source>
</reference>
<comment type="similarity">
    <text evidence="2">Belongs to the acyl-CoA dehydrogenase family.</text>
</comment>
<dbReference type="PANTHER" id="PTHR43884">
    <property type="entry name" value="ACYL-COA DEHYDROGENASE"/>
    <property type="match status" value="1"/>
</dbReference>
<dbReference type="InterPro" id="IPR009075">
    <property type="entry name" value="AcylCo_DH/oxidase_C"/>
</dbReference>
<evidence type="ECO:0000259" key="5">
    <source>
        <dbReference type="Pfam" id="PF00441"/>
    </source>
</evidence>
<evidence type="ECO:0000256" key="1">
    <source>
        <dbReference type="ARBA" id="ARBA00001974"/>
    </source>
</evidence>
<dbReference type="SUPFAM" id="SSF56645">
    <property type="entry name" value="Acyl-CoA dehydrogenase NM domain-like"/>
    <property type="match status" value="1"/>
</dbReference>
<evidence type="ECO:0000256" key="3">
    <source>
        <dbReference type="ARBA" id="ARBA00022630"/>
    </source>
</evidence>
<dbReference type="CDD" id="cd00567">
    <property type="entry name" value="ACAD"/>
    <property type="match status" value="1"/>
</dbReference>
<dbReference type="InterPro" id="IPR036250">
    <property type="entry name" value="AcylCo_DH-like_C"/>
</dbReference>
<evidence type="ECO:0000256" key="2">
    <source>
        <dbReference type="ARBA" id="ARBA00009347"/>
    </source>
</evidence>
<comment type="caution">
    <text evidence="6">The sequence shown here is derived from an EMBL/GenBank/DDBJ whole genome shotgun (WGS) entry which is preliminary data.</text>
</comment>
<keyword evidence="3" id="KW-0285">Flavoprotein</keyword>
<evidence type="ECO:0000313" key="6">
    <source>
        <dbReference type="EMBL" id="MDQ0937191.1"/>
    </source>
</evidence>
<gene>
    <name evidence="6" type="ORF">QFZ49_007166</name>
</gene>
<protein>
    <submittedName>
        <fullName evidence="6">Alkylation response protein AidB-like acyl-CoA dehydrogenase</fullName>
    </submittedName>
</protein>
<dbReference type="InterPro" id="IPR037069">
    <property type="entry name" value="AcylCoA_DH/ox_N_sf"/>
</dbReference>
<dbReference type="Proteomes" id="UP001223072">
    <property type="component" value="Unassembled WGS sequence"/>
</dbReference>
<organism evidence="6 7">
    <name type="scientific">Streptomyces turgidiscabies</name>
    <dbReference type="NCBI Taxonomy" id="85558"/>
    <lineage>
        <taxon>Bacteria</taxon>
        <taxon>Bacillati</taxon>
        <taxon>Actinomycetota</taxon>
        <taxon>Actinomycetes</taxon>
        <taxon>Kitasatosporales</taxon>
        <taxon>Streptomycetaceae</taxon>
        <taxon>Streptomyces</taxon>
    </lineage>
</organism>
<dbReference type="Pfam" id="PF00441">
    <property type="entry name" value="Acyl-CoA_dh_1"/>
    <property type="match status" value="1"/>
</dbReference>
<evidence type="ECO:0000256" key="4">
    <source>
        <dbReference type="ARBA" id="ARBA00022827"/>
    </source>
</evidence>
<feature type="domain" description="Acyl-CoA dehydrogenase/oxidase C-terminal" evidence="5">
    <location>
        <begin position="244"/>
        <end position="376"/>
    </location>
</feature>
<dbReference type="PANTHER" id="PTHR43884:SF12">
    <property type="entry name" value="ISOVALERYL-COA DEHYDROGENASE, MITOCHONDRIAL-RELATED"/>
    <property type="match status" value="1"/>
</dbReference>
<keyword evidence="7" id="KW-1185">Reference proteome</keyword>
<proteinExistence type="inferred from homology"/>